<organism evidence="2 3">
    <name type="scientific">Dubosiella newyorkensis</name>
    <dbReference type="NCBI Taxonomy" id="1862672"/>
    <lineage>
        <taxon>Bacteria</taxon>
        <taxon>Bacillati</taxon>
        <taxon>Bacillota</taxon>
        <taxon>Erysipelotrichia</taxon>
        <taxon>Erysipelotrichales</taxon>
        <taxon>Erysipelotrichaceae</taxon>
        <taxon>Dubosiella</taxon>
    </lineage>
</organism>
<feature type="transmembrane region" description="Helical" evidence="1">
    <location>
        <begin position="99"/>
        <end position="120"/>
    </location>
</feature>
<evidence type="ECO:0000313" key="3">
    <source>
        <dbReference type="Proteomes" id="UP000186705"/>
    </source>
</evidence>
<dbReference type="EMBL" id="MPKA01000060">
    <property type="protein sequence ID" value="OLU46716.1"/>
    <property type="molecule type" value="Genomic_DNA"/>
</dbReference>
<dbReference type="GO" id="GO:0022857">
    <property type="term" value="F:transmembrane transporter activity"/>
    <property type="evidence" value="ECO:0007669"/>
    <property type="project" value="InterPro"/>
</dbReference>
<keyword evidence="3" id="KW-1185">Reference proteome</keyword>
<reference evidence="2 3" key="1">
    <citation type="submission" date="2016-11" db="EMBL/GenBank/DDBJ databases">
        <title>Description of two novel members of the family Erysipelotrichaceae: Ileibacterium lipovorans gen. nov., sp. nov. and Dubosiella newyorkensis, gen. nov., sp. nov.</title>
        <authorList>
            <person name="Cox L.M."/>
            <person name="Sohn J."/>
            <person name="Tyrrell K.L."/>
            <person name="Citron D.M."/>
            <person name="Lawson P.A."/>
            <person name="Patel N.B."/>
            <person name="Iizumi T."/>
            <person name="Perez-Perez G.I."/>
            <person name="Goldstein E.J."/>
            <person name="Blaser M.J."/>
        </authorList>
    </citation>
    <scope>NUCLEOTIDE SEQUENCE [LARGE SCALE GENOMIC DNA]</scope>
    <source>
        <strain evidence="2 3">NYU-BL-A4</strain>
    </source>
</reference>
<keyword evidence="1" id="KW-1133">Transmembrane helix</keyword>
<feature type="transmembrane region" description="Helical" evidence="1">
    <location>
        <begin position="76"/>
        <end position="93"/>
    </location>
</feature>
<accession>A0A1U7NN38</accession>
<proteinExistence type="predicted"/>
<feature type="transmembrane region" description="Helical" evidence="1">
    <location>
        <begin position="12"/>
        <end position="31"/>
    </location>
</feature>
<evidence type="ECO:0000256" key="1">
    <source>
        <dbReference type="SAM" id="Phobius"/>
    </source>
</evidence>
<dbReference type="OrthoDB" id="9813540at2"/>
<sequence length="210" mass="22391">MKKSNSVKMLTLFALFIAIELMMLMTPLGYLRIGPLSATLLHIPVILAAIFLGTKYGALLGLLFGLSSVWNATMQPTITSFVFSPFVTIGGISGSWTSLIIAIVPRVFLGVFAGLLFQFFQKKMNCSLAAGLSAGIATLLHTIMVLSLIVIFFGSEYSSALGVAQNALIMMLGYTVITNGVMELVLASVVSAALTKAIPMYSKQPEKAKA</sequence>
<gene>
    <name evidence="2" type="ORF">BO225_05045</name>
</gene>
<comment type="caution">
    <text evidence="2">The sequence shown here is derived from an EMBL/GenBank/DDBJ whole genome shotgun (WGS) entry which is preliminary data.</text>
</comment>
<dbReference type="InterPro" id="IPR024529">
    <property type="entry name" value="ECF_trnsprt_substrate-spec"/>
</dbReference>
<keyword evidence="1" id="KW-0812">Transmembrane</keyword>
<protein>
    <submittedName>
        <fullName evidence="2">ECF transporter S component</fullName>
    </submittedName>
</protein>
<dbReference type="STRING" id="1862672.BO225_05045"/>
<dbReference type="AlphaFoldDB" id="A0A1U7NN38"/>
<name>A0A1U7NN38_9FIRM</name>
<feature type="transmembrane region" description="Helical" evidence="1">
    <location>
        <begin position="132"/>
        <end position="155"/>
    </location>
</feature>
<dbReference type="Gene3D" id="1.10.1760.20">
    <property type="match status" value="1"/>
</dbReference>
<feature type="transmembrane region" description="Helical" evidence="1">
    <location>
        <begin position="167"/>
        <end position="194"/>
    </location>
</feature>
<dbReference type="Pfam" id="PF12822">
    <property type="entry name" value="ECF_trnsprt"/>
    <property type="match status" value="1"/>
</dbReference>
<dbReference type="Proteomes" id="UP000186705">
    <property type="component" value="Unassembled WGS sequence"/>
</dbReference>
<keyword evidence="1" id="KW-0472">Membrane</keyword>
<evidence type="ECO:0000313" key="2">
    <source>
        <dbReference type="EMBL" id="OLU46716.1"/>
    </source>
</evidence>
<feature type="transmembrane region" description="Helical" evidence="1">
    <location>
        <begin position="43"/>
        <end position="64"/>
    </location>
</feature>
<dbReference type="RefSeq" id="WP_076341196.1">
    <property type="nucleotide sequence ID" value="NZ_CAPDDE010000025.1"/>
</dbReference>
<dbReference type="GeneID" id="78275315"/>